<gene>
    <name evidence="1" type="ORF">NM688_g5595</name>
</gene>
<dbReference type="EMBL" id="JANHOG010001047">
    <property type="protein sequence ID" value="KAJ3545710.1"/>
    <property type="molecule type" value="Genomic_DNA"/>
</dbReference>
<comment type="caution">
    <text evidence="1">The sequence shown here is derived from an EMBL/GenBank/DDBJ whole genome shotgun (WGS) entry which is preliminary data.</text>
</comment>
<proteinExistence type="predicted"/>
<evidence type="ECO:0000313" key="1">
    <source>
        <dbReference type="EMBL" id="KAJ3545710.1"/>
    </source>
</evidence>
<protein>
    <submittedName>
        <fullName evidence="1">Uncharacterized protein</fullName>
    </submittedName>
</protein>
<sequence>MSLKASHGVFRCGVVLCTTNGKSDLPVILLDCSLNLNDEKRLLCTANQENLMMVHVNRPTQTSQLLHPFETTVDRKMSANMTDSSIVAAYQGNLVANYGIFASLTMVSFEFMITIRDEYEFIWQRKWTAATWLFLANRYVMLASVLAAAMPYTARDTSLQYFITVLYEMPAFILAIFSGLRVFALLGRAYIPAAITLTLALASIALIFYQTSRTSNYYVDDPVLGPSCYGSYHISASVWFYEKYVNRNEYDTDYLTANLASVLCTIAADVIVIAVTWIKIYRHVRQASSAGISVGFSTTFLKYGTLYFIVIFAVNLTSGLILLVPALQLTSIIGIFTFSLPSVVLSRFLISLRQAEATKTSEITRFSQISVPHFHAPSNPAIIGNLGEPLMDAEEDIIDGERVDAPLHHGDSDEASSDALDSERGKAQVPRDLS</sequence>
<keyword evidence="2" id="KW-1185">Reference proteome</keyword>
<accession>A0ACC1ST16</accession>
<name>A0ACC1ST16_9APHY</name>
<reference evidence="1" key="1">
    <citation type="submission" date="2022-07" db="EMBL/GenBank/DDBJ databases">
        <title>Genome Sequence of Phlebia brevispora.</title>
        <authorList>
            <person name="Buettner E."/>
        </authorList>
    </citation>
    <scope>NUCLEOTIDE SEQUENCE</scope>
    <source>
        <strain evidence="1">MPL23</strain>
    </source>
</reference>
<evidence type="ECO:0000313" key="2">
    <source>
        <dbReference type="Proteomes" id="UP001148662"/>
    </source>
</evidence>
<dbReference type="Proteomes" id="UP001148662">
    <property type="component" value="Unassembled WGS sequence"/>
</dbReference>
<organism evidence="1 2">
    <name type="scientific">Phlebia brevispora</name>
    <dbReference type="NCBI Taxonomy" id="194682"/>
    <lineage>
        <taxon>Eukaryota</taxon>
        <taxon>Fungi</taxon>
        <taxon>Dikarya</taxon>
        <taxon>Basidiomycota</taxon>
        <taxon>Agaricomycotina</taxon>
        <taxon>Agaricomycetes</taxon>
        <taxon>Polyporales</taxon>
        <taxon>Meruliaceae</taxon>
        <taxon>Phlebia</taxon>
    </lineage>
</organism>